<evidence type="ECO:0000256" key="1">
    <source>
        <dbReference type="PROSITE-ProRule" id="PRU01357"/>
    </source>
</evidence>
<keyword evidence="1" id="KW-0863">Zinc-finger</keyword>
<dbReference type="PROSITE" id="PS52013">
    <property type="entry name" value="ZF_C6H2"/>
    <property type="match status" value="1"/>
</dbReference>
<keyword evidence="1" id="KW-0479">Metal-binding</keyword>
<keyword evidence="3" id="KW-1185">Reference proteome</keyword>
<evidence type="ECO:0000313" key="4">
    <source>
        <dbReference type="WBParaSite" id="GPLIN_001450600"/>
    </source>
</evidence>
<accession>A0A183CNP9</accession>
<comment type="similarity">
    <text evidence="1">Belongs to the peptidase M24A family. Methionine aminopeptidase type 1 subfamily.</text>
</comment>
<name>A0A183CNP9_GLOPA</name>
<feature type="domain" description="C6H2-type" evidence="2">
    <location>
        <begin position="23"/>
        <end position="68"/>
    </location>
</feature>
<dbReference type="Proteomes" id="UP000050741">
    <property type="component" value="Unassembled WGS sequence"/>
</dbReference>
<reference evidence="3" key="1">
    <citation type="submission" date="2014-05" db="EMBL/GenBank/DDBJ databases">
        <title>The genome and life-stage specific transcriptomes of Globodera pallida elucidate key aspects of plant parasitism by a cyst nematode.</title>
        <authorList>
            <person name="Cotton J.A."/>
            <person name="Lilley C.J."/>
            <person name="Jones L.M."/>
            <person name="Kikuchi T."/>
            <person name="Reid A.J."/>
            <person name="Thorpe P."/>
            <person name="Tsai I.J."/>
            <person name="Beasley H."/>
            <person name="Blok V."/>
            <person name="Cock P.J.A."/>
            <person name="Van den Akker S.E."/>
            <person name="Holroyd N."/>
            <person name="Hunt M."/>
            <person name="Mantelin S."/>
            <person name="Naghra H."/>
            <person name="Pain A."/>
            <person name="Palomares-Rius J.E."/>
            <person name="Zarowiecki M."/>
            <person name="Berriman M."/>
            <person name="Jones J.T."/>
            <person name="Urwin P.E."/>
        </authorList>
    </citation>
    <scope>NUCLEOTIDE SEQUENCE [LARGE SCALE GENOMIC DNA]</scope>
    <source>
        <strain evidence="3">Lindley</strain>
    </source>
</reference>
<reference evidence="4" key="2">
    <citation type="submission" date="2016-06" db="UniProtKB">
        <authorList>
            <consortium name="WormBaseParasite"/>
        </authorList>
    </citation>
    <scope>IDENTIFICATION</scope>
</reference>
<sequence length="68" mass="7531">MIRNKTKMTPGAGEKLDEVLSALRQCESKDCDKSVEGNLRCPTCVKLGRPDAFFCSQKCFKGNFGVWG</sequence>
<dbReference type="AlphaFoldDB" id="A0A183CNP9"/>
<dbReference type="InterPro" id="IPR031615">
    <property type="entry name" value="Zfn-C6H2"/>
</dbReference>
<dbReference type="GO" id="GO:0008270">
    <property type="term" value="F:zinc ion binding"/>
    <property type="evidence" value="ECO:0007669"/>
    <property type="project" value="UniProtKB-KW"/>
</dbReference>
<protein>
    <submittedName>
        <fullName evidence="4">Zf-C6H2 domain-containing protein</fullName>
    </submittedName>
</protein>
<evidence type="ECO:0000259" key="2">
    <source>
        <dbReference type="PROSITE" id="PS52013"/>
    </source>
</evidence>
<evidence type="ECO:0000313" key="3">
    <source>
        <dbReference type="Proteomes" id="UP000050741"/>
    </source>
</evidence>
<organism evidence="3 4">
    <name type="scientific">Globodera pallida</name>
    <name type="common">Potato cyst nematode worm</name>
    <name type="synonym">Heterodera pallida</name>
    <dbReference type="NCBI Taxonomy" id="36090"/>
    <lineage>
        <taxon>Eukaryota</taxon>
        <taxon>Metazoa</taxon>
        <taxon>Ecdysozoa</taxon>
        <taxon>Nematoda</taxon>
        <taxon>Chromadorea</taxon>
        <taxon>Rhabditida</taxon>
        <taxon>Tylenchina</taxon>
        <taxon>Tylenchomorpha</taxon>
        <taxon>Tylenchoidea</taxon>
        <taxon>Heteroderidae</taxon>
        <taxon>Heteroderinae</taxon>
        <taxon>Globodera</taxon>
    </lineage>
</organism>
<dbReference type="Pfam" id="PF15801">
    <property type="entry name" value="zf-C6H2"/>
    <property type="match status" value="1"/>
</dbReference>
<keyword evidence="1" id="KW-0862">Zinc</keyword>
<proteinExistence type="inferred from homology"/>
<dbReference type="WBParaSite" id="GPLIN_001450600">
    <property type="protein sequence ID" value="GPLIN_001450600"/>
    <property type="gene ID" value="GPLIN_001450600"/>
</dbReference>